<feature type="binding site" evidence="17">
    <location>
        <position position="189"/>
    </location>
    <ligand>
        <name>UDP-N-acetyl-alpha-D-glucosamine</name>
        <dbReference type="ChEBI" id="CHEBI:57705"/>
    </ligand>
</feature>
<feature type="region of interest" description="Pyrophosphorylase" evidence="17">
    <location>
        <begin position="1"/>
        <end position="249"/>
    </location>
</feature>
<dbReference type="SUPFAM" id="SSF53448">
    <property type="entry name" value="Nucleotide-diphospho-sugar transferases"/>
    <property type="match status" value="1"/>
</dbReference>
<dbReference type="GO" id="GO:0005737">
    <property type="term" value="C:cytoplasm"/>
    <property type="evidence" value="ECO:0007669"/>
    <property type="project" value="UniProtKB-SubCell"/>
</dbReference>
<comment type="pathway">
    <text evidence="17">Bacterial outer membrane biogenesis; LPS lipid A biosynthesis.</text>
</comment>
<comment type="subunit">
    <text evidence="17">Homotrimer.</text>
</comment>
<dbReference type="GO" id="GO:0071555">
    <property type="term" value="P:cell wall organization"/>
    <property type="evidence" value="ECO:0007669"/>
    <property type="project" value="UniProtKB-KW"/>
</dbReference>
<dbReference type="GO" id="GO:0008360">
    <property type="term" value="P:regulation of cell shape"/>
    <property type="evidence" value="ECO:0007669"/>
    <property type="project" value="UniProtKB-KW"/>
</dbReference>
<comment type="subcellular location">
    <subcellularLocation>
        <location evidence="17">Cytoplasm</location>
    </subcellularLocation>
</comment>
<organism evidence="20 21">
    <name type="scientific">Actinocatenispora rupis</name>
    <dbReference type="NCBI Taxonomy" id="519421"/>
    <lineage>
        <taxon>Bacteria</taxon>
        <taxon>Bacillati</taxon>
        <taxon>Actinomycetota</taxon>
        <taxon>Actinomycetes</taxon>
        <taxon>Micromonosporales</taxon>
        <taxon>Micromonosporaceae</taxon>
        <taxon>Actinocatenispora</taxon>
    </lineage>
</organism>
<evidence type="ECO:0000313" key="20">
    <source>
        <dbReference type="EMBL" id="GID10319.1"/>
    </source>
</evidence>
<comment type="cofactor">
    <cofactor evidence="17">
        <name>Mg(2+)</name>
        <dbReference type="ChEBI" id="CHEBI:18420"/>
    </cofactor>
    <text evidence="17">Binds 1 Mg(2+) ion per subunit.</text>
</comment>
<keyword evidence="8 17" id="KW-0460">Magnesium</keyword>
<evidence type="ECO:0000256" key="8">
    <source>
        <dbReference type="ARBA" id="ARBA00022842"/>
    </source>
</evidence>
<evidence type="ECO:0000256" key="1">
    <source>
        <dbReference type="ARBA" id="ARBA00007707"/>
    </source>
</evidence>
<feature type="binding site" evidence="17">
    <location>
        <position position="39"/>
    </location>
    <ligand>
        <name>UDP-N-acetyl-alpha-D-glucosamine</name>
        <dbReference type="ChEBI" id="CHEBI:57705"/>
    </ligand>
</feature>
<dbReference type="GO" id="GO:0000902">
    <property type="term" value="P:cell morphogenesis"/>
    <property type="evidence" value="ECO:0007669"/>
    <property type="project" value="UniProtKB-UniRule"/>
</dbReference>
<dbReference type="InterPro" id="IPR029044">
    <property type="entry name" value="Nucleotide-diphossugar_trans"/>
</dbReference>
<evidence type="ECO:0000256" key="7">
    <source>
        <dbReference type="ARBA" id="ARBA00022737"/>
    </source>
</evidence>
<reference evidence="20" key="1">
    <citation type="submission" date="2021-01" db="EMBL/GenBank/DDBJ databases">
        <title>Whole genome shotgun sequence of Actinocatenispora rupis NBRC 107355.</title>
        <authorList>
            <person name="Komaki H."/>
            <person name="Tamura T."/>
        </authorList>
    </citation>
    <scope>NUCLEOTIDE SEQUENCE</scope>
    <source>
        <strain evidence="20">NBRC 107355</strain>
    </source>
</reference>
<dbReference type="Gene3D" id="3.90.550.10">
    <property type="entry name" value="Spore Coat Polysaccharide Biosynthesis Protein SpsA, Chain A"/>
    <property type="match status" value="1"/>
</dbReference>
<evidence type="ECO:0000256" key="15">
    <source>
        <dbReference type="ARBA" id="ARBA00048493"/>
    </source>
</evidence>
<comment type="similarity">
    <text evidence="2 17">In the N-terminal section; belongs to the N-acetylglucosamine-1-phosphate uridyltransferase family.</text>
</comment>
<dbReference type="Gene3D" id="2.160.10.10">
    <property type="entry name" value="Hexapeptide repeat proteins"/>
    <property type="match status" value="1"/>
</dbReference>
<feature type="binding site" evidence="17">
    <location>
        <position position="247"/>
    </location>
    <ligand>
        <name>UDP-N-acetyl-alpha-D-glucosamine</name>
        <dbReference type="ChEBI" id="CHEBI:57705"/>
    </ligand>
</feature>
<evidence type="ECO:0000256" key="11">
    <source>
        <dbReference type="ARBA" id="ARBA00023268"/>
    </source>
</evidence>
<evidence type="ECO:0000256" key="17">
    <source>
        <dbReference type="HAMAP-Rule" id="MF_01631"/>
    </source>
</evidence>
<dbReference type="InterPro" id="IPR038009">
    <property type="entry name" value="GlmU_C_LbH"/>
</dbReference>
<evidence type="ECO:0000256" key="2">
    <source>
        <dbReference type="ARBA" id="ARBA00007947"/>
    </source>
</evidence>
<dbReference type="GO" id="GO:0009245">
    <property type="term" value="P:lipid A biosynthetic process"/>
    <property type="evidence" value="ECO:0007669"/>
    <property type="project" value="UniProtKB-UniRule"/>
</dbReference>
<feature type="binding site" evidence="17">
    <location>
        <position position="385"/>
    </location>
    <ligand>
        <name>UDP-N-acetyl-alpha-D-glucosamine</name>
        <dbReference type="ChEBI" id="CHEBI:57705"/>
    </ligand>
</feature>
<keyword evidence="6 17" id="KW-0479">Metal-binding</keyword>
<comment type="pathway">
    <text evidence="17">Nucleotide-sugar biosynthesis; UDP-N-acetyl-alpha-D-glucosamine biosynthesis; UDP-N-acetyl-alpha-D-glucosamine from N-acetyl-alpha-D-glucosamine 1-phosphate: step 1/1.</text>
</comment>
<dbReference type="CDD" id="cd03353">
    <property type="entry name" value="LbH_GlmU_C"/>
    <property type="match status" value="1"/>
</dbReference>
<feature type="region of interest" description="Disordered" evidence="18">
    <location>
        <begin position="490"/>
        <end position="544"/>
    </location>
</feature>
<evidence type="ECO:0000256" key="6">
    <source>
        <dbReference type="ARBA" id="ARBA00022723"/>
    </source>
</evidence>
<evidence type="ECO:0000256" key="9">
    <source>
        <dbReference type="ARBA" id="ARBA00022960"/>
    </source>
</evidence>
<dbReference type="CDD" id="cd02540">
    <property type="entry name" value="GT2_GlmU_N_bac"/>
    <property type="match status" value="1"/>
</dbReference>
<sequence length="544" mass="55527">MSEQASQPGPVRQDGEAPRRTVVVLAAGLGKRMKSAKPKMLHEILGRSLVGHVLAAAEPLAAARTLVVVGAAADQVRAHLAEVAPAAEPVYQAEQRGTGHATRVALAEAPDVSGTVVVLTGDTPLLRPDTLAELVRVHEEADNAATVLTAAPADVSGLGRIIRDEQGHVTAIVEERDASPEQRAIREINSGIIAFRAADLRATLAELTADNDQGEEYLTDTIGLLVKAGRRVGGYVAVDATETLGCNDRAQLAQLAALLRDRVNGAWMRSGVTMVDPATTWVDVTVTVGVDAVIEPHVQLRGATTVGSGATVGPDTTLVDTEVGAGASVVRAQAQSAVVGPECSVGPFAYLRPGTRLHRKAKIGTYVETKNAEIGAGSKVPHLSYVGDATIGEQTNIGAATVFVNYDGVRKQHSTIGSFARTGADNMFVAPVQVGDGAYTGAGAVIRRDVPPGALSYSGGPQKVVERWTLTRRAGTPAADAAAAALGEPAAGATNDTPGVAAGGTAGDPGETAARPSDASGQPGSWTATGIEDPVPGTGSGTSA</sequence>
<dbReference type="GO" id="GO:0000287">
    <property type="term" value="F:magnesium ion binding"/>
    <property type="evidence" value="ECO:0007669"/>
    <property type="project" value="UniProtKB-UniRule"/>
</dbReference>
<dbReference type="PANTHER" id="PTHR43584:SF3">
    <property type="entry name" value="BIFUNCTIONAL PROTEIN GLMU"/>
    <property type="match status" value="1"/>
</dbReference>
<protein>
    <recommendedName>
        <fullName evidence="17">Bifunctional protein GlmU</fullName>
    </recommendedName>
    <domain>
        <recommendedName>
            <fullName evidence="17">UDP-N-acetylglucosamine pyrophosphorylase</fullName>
            <ecNumber evidence="17">2.7.7.23</ecNumber>
        </recommendedName>
        <alternativeName>
            <fullName evidence="17">N-acetylglucosamine-1-phosphate uridyltransferase</fullName>
        </alternativeName>
    </domain>
    <domain>
        <recommendedName>
            <fullName evidence="17">Glucosamine-1-phosphate N-acetyltransferase</fullName>
            <ecNumber evidence="17">2.3.1.157</ecNumber>
        </recommendedName>
    </domain>
</protein>
<feature type="binding site" evidence="17">
    <location>
        <position position="159"/>
    </location>
    <ligand>
        <name>UDP-N-acetyl-alpha-D-glucosamine</name>
        <dbReference type="ChEBI" id="CHEBI:57705"/>
    </ligand>
</feature>
<feature type="binding site" evidence="17">
    <location>
        <begin position="405"/>
        <end position="406"/>
    </location>
    <ligand>
        <name>acetyl-CoA</name>
        <dbReference type="ChEBI" id="CHEBI:57288"/>
    </ligand>
</feature>
<feature type="binding site" evidence="17">
    <location>
        <position position="399"/>
    </location>
    <ligand>
        <name>acetyl-CoA</name>
        <dbReference type="ChEBI" id="CHEBI:57288"/>
    </ligand>
</feature>
<name>A0A8J3NCD5_9ACTN</name>
<dbReference type="PANTHER" id="PTHR43584">
    <property type="entry name" value="NUCLEOTIDYL TRANSFERASE"/>
    <property type="match status" value="1"/>
</dbReference>
<comment type="catalytic activity">
    <reaction evidence="14 17">
        <text>alpha-D-glucosamine 1-phosphate + acetyl-CoA = N-acetyl-alpha-D-glucosamine 1-phosphate + CoA + H(+)</text>
        <dbReference type="Rhea" id="RHEA:13725"/>
        <dbReference type="ChEBI" id="CHEBI:15378"/>
        <dbReference type="ChEBI" id="CHEBI:57287"/>
        <dbReference type="ChEBI" id="CHEBI:57288"/>
        <dbReference type="ChEBI" id="CHEBI:57776"/>
        <dbReference type="ChEBI" id="CHEBI:58516"/>
        <dbReference type="EC" id="2.3.1.157"/>
    </reaction>
</comment>
<feature type="domain" description="MobA-like NTP transferase" evidence="19">
    <location>
        <begin position="22"/>
        <end position="151"/>
    </location>
</feature>
<keyword evidence="12 17" id="KW-0012">Acyltransferase</keyword>
<comment type="catalytic activity">
    <reaction evidence="15 17">
        <text>N-acetyl-alpha-D-glucosamine 1-phosphate + UTP + H(+) = UDP-N-acetyl-alpha-D-glucosamine + diphosphate</text>
        <dbReference type="Rhea" id="RHEA:13509"/>
        <dbReference type="ChEBI" id="CHEBI:15378"/>
        <dbReference type="ChEBI" id="CHEBI:33019"/>
        <dbReference type="ChEBI" id="CHEBI:46398"/>
        <dbReference type="ChEBI" id="CHEBI:57705"/>
        <dbReference type="ChEBI" id="CHEBI:57776"/>
        <dbReference type="EC" id="2.7.7.23"/>
    </reaction>
</comment>
<evidence type="ECO:0000256" key="13">
    <source>
        <dbReference type="ARBA" id="ARBA00023316"/>
    </source>
</evidence>
<feature type="region of interest" description="N-acetyltransferase" evidence="17">
    <location>
        <begin position="271"/>
        <end position="544"/>
    </location>
</feature>
<dbReference type="SUPFAM" id="SSF51161">
    <property type="entry name" value="Trimeric LpxA-like enzymes"/>
    <property type="match status" value="1"/>
</dbReference>
<evidence type="ECO:0000259" key="19">
    <source>
        <dbReference type="Pfam" id="PF12804"/>
    </source>
</evidence>
<comment type="pathway">
    <text evidence="17">Nucleotide-sugar biosynthesis; UDP-N-acetyl-alpha-D-glucosamine biosynthesis; N-acetyl-alpha-D-glucosamine 1-phosphate from alpha-D-glucosamine 6-phosphate (route II): step 2/2.</text>
</comment>
<evidence type="ECO:0000256" key="18">
    <source>
        <dbReference type="SAM" id="MobiDB-lite"/>
    </source>
</evidence>
<feature type="active site" description="Proton acceptor" evidence="17">
    <location>
        <position position="382"/>
    </location>
</feature>
<keyword evidence="11 17" id="KW-0511">Multifunctional enzyme</keyword>
<dbReference type="GO" id="GO:0019134">
    <property type="term" value="F:glucosamine-1-phosphate N-acetyltransferase activity"/>
    <property type="evidence" value="ECO:0007669"/>
    <property type="project" value="UniProtKB-UniRule"/>
</dbReference>
<feature type="compositionally biased region" description="Polar residues" evidence="18">
    <location>
        <begin position="519"/>
        <end position="528"/>
    </location>
</feature>
<dbReference type="InterPro" id="IPR050065">
    <property type="entry name" value="GlmU-like"/>
</dbReference>
<feature type="region of interest" description="Linker" evidence="17">
    <location>
        <begin position="250"/>
        <end position="270"/>
    </location>
</feature>
<feature type="binding site" evidence="17">
    <location>
        <position position="174"/>
    </location>
    <ligand>
        <name>UDP-N-acetyl-alpha-D-glucosamine</name>
        <dbReference type="ChEBI" id="CHEBI:57705"/>
    </ligand>
</feature>
<feature type="binding site" evidence="17">
    <location>
        <position position="442"/>
    </location>
    <ligand>
        <name>acetyl-CoA</name>
        <dbReference type="ChEBI" id="CHEBI:57288"/>
    </ligand>
</feature>
<dbReference type="InterPro" id="IPR005882">
    <property type="entry name" value="Bifunctional_GlmU"/>
</dbReference>
<keyword evidence="21" id="KW-1185">Reference proteome</keyword>
<keyword evidence="10 17" id="KW-0573">Peptidoglycan synthesis</keyword>
<dbReference type="GO" id="GO:0009252">
    <property type="term" value="P:peptidoglycan biosynthetic process"/>
    <property type="evidence" value="ECO:0007669"/>
    <property type="project" value="UniProtKB-UniRule"/>
</dbReference>
<evidence type="ECO:0000256" key="5">
    <source>
        <dbReference type="ARBA" id="ARBA00022695"/>
    </source>
</evidence>
<feature type="binding site" evidence="17">
    <location>
        <begin position="25"/>
        <end position="28"/>
    </location>
    <ligand>
        <name>UDP-N-acetyl-alpha-D-glucosamine</name>
        <dbReference type="ChEBI" id="CHEBI:57705"/>
    </ligand>
</feature>
<keyword evidence="4 17" id="KW-0808">Transferase</keyword>
<evidence type="ECO:0000256" key="16">
    <source>
        <dbReference type="ARBA" id="ARBA00049628"/>
    </source>
</evidence>
<comment type="caution">
    <text evidence="17">Lacks conserved residue(s) required for the propagation of feature annotation.</text>
</comment>
<dbReference type="HAMAP" id="MF_01631">
    <property type="entry name" value="GlmU"/>
    <property type="match status" value="1"/>
</dbReference>
<comment type="similarity">
    <text evidence="1 17">In the C-terminal section; belongs to the transferase hexapeptide repeat family.</text>
</comment>
<feature type="binding site" evidence="17">
    <location>
        <position position="122"/>
    </location>
    <ligand>
        <name>Mg(2+)</name>
        <dbReference type="ChEBI" id="CHEBI:18420"/>
    </ligand>
</feature>
<evidence type="ECO:0000256" key="10">
    <source>
        <dbReference type="ARBA" id="ARBA00022984"/>
    </source>
</evidence>
<dbReference type="UniPathway" id="UPA00113">
    <property type="reaction ID" value="UER00532"/>
</dbReference>
<dbReference type="InterPro" id="IPR025877">
    <property type="entry name" value="MobA-like_NTP_Trfase"/>
</dbReference>
<keyword evidence="7 17" id="KW-0677">Repeat</keyword>
<dbReference type="EC" id="2.3.1.157" evidence="17"/>
<dbReference type="GO" id="GO:0006048">
    <property type="term" value="P:UDP-N-acetylglucosamine biosynthetic process"/>
    <property type="evidence" value="ECO:0007669"/>
    <property type="project" value="UniProtKB-UniPathway"/>
</dbReference>
<evidence type="ECO:0000256" key="3">
    <source>
        <dbReference type="ARBA" id="ARBA00022490"/>
    </source>
</evidence>
<feature type="binding site" evidence="17">
    <location>
        <position position="396"/>
    </location>
    <ligand>
        <name>UDP-N-acetyl-alpha-D-glucosamine</name>
        <dbReference type="ChEBI" id="CHEBI:57705"/>
    </ligand>
</feature>
<evidence type="ECO:0000256" key="14">
    <source>
        <dbReference type="ARBA" id="ARBA00048247"/>
    </source>
</evidence>
<dbReference type="AlphaFoldDB" id="A0A8J3NCD5"/>
<feature type="binding site" evidence="17">
    <location>
        <position position="352"/>
    </location>
    <ligand>
        <name>UDP-N-acetyl-alpha-D-glucosamine</name>
        <dbReference type="ChEBI" id="CHEBI:57705"/>
    </ligand>
</feature>
<keyword evidence="5 17" id="KW-0548">Nucleotidyltransferase</keyword>
<comment type="caution">
    <text evidence="20">The sequence shown here is derived from an EMBL/GenBank/DDBJ whole genome shotgun (WGS) entry which is preliminary data.</text>
</comment>
<dbReference type="Proteomes" id="UP000612808">
    <property type="component" value="Unassembled WGS sequence"/>
</dbReference>
<accession>A0A8J3NCD5</accession>
<feature type="binding site" evidence="17">
    <location>
        <position position="92"/>
    </location>
    <ligand>
        <name>UDP-N-acetyl-alpha-D-glucosamine</name>
        <dbReference type="ChEBI" id="CHEBI:57705"/>
    </ligand>
</feature>
<evidence type="ECO:0000256" key="12">
    <source>
        <dbReference type="ARBA" id="ARBA00023315"/>
    </source>
</evidence>
<keyword evidence="13 17" id="KW-0961">Cell wall biogenesis/degradation</keyword>
<dbReference type="NCBIfam" id="NF010932">
    <property type="entry name" value="PRK14352.1"/>
    <property type="match status" value="1"/>
</dbReference>
<comment type="function">
    <text evidence="16 17">Catalyzes the last two sequential reactions in the de novo biosynthetic pathway for UDP-N-acetylglucosamine (UDP-GlcNAc). The C-terminal domain catalyzes the transfer of acetyl group from acetyl coenzyme A to glucosamine-1-phosphate (GlcN-1-P) to produce N-acetylglucosamine-1-phosphate (GlcNAc-1-P), which is converted into UDP-GlcNAc by the transfer of uridine 5-monophosphate (from uridine 5-triphosphate), a reaction catalyzed by the N-terminal domain.</text>
</comment>
<evidence type="ECO:0000256" key="4">
    <source>
        <dbReference type="ARBA" id="ARBA00022679"/>
    </source>
</evidence>
<dbReference type="GO" id="GO:0003977">
    <property type="term" value="F:UDP-N-acetylglucosamine diphosphorylase activity"/>
    <property type="evidence" value="ECO:0007669"/>
    <property type="project" value="UniProtKB-UniRule"/>
</dbReference>
<keyword evidence="9 17" id="KW-0133">Cell shape</keyword>
<feature type="binding site" evidence="17">
    <location>
        <position position="370"/>
    </location>
    <ligand>
        <name>UDP-N-acetyl-alpha-D-glucosamine</name>
        <dbReference type="ChEBI" id="CHEBI:57705"/>
    </ligand>
</feature>
<dbReference type="EC" id="2.7.7.23" evidence="17"/>
<keyword evidence="3 17" id="KW-0963">Cytoplasm</keyword>
<dbReference type="UniPathway" id="UPA00973"/>
<dbReference type="EMBL" id="BOMB01000007">
    <property type="protein sequence ID" value="GID10319.1"/>
    <property type="molecule type" value="Genomic_DNA"/>
</dbReference>
<dbReference type="RefSeq" id="WP_308446255.1">
    <property type="nucleotide sequence ID" value="NZ_BAAAZM010000003.1"/>
</dbReference>
<evidence type="ECO:0000313" key="21">
    <source>
        <dbReference type="Proteomes" id="UP000612808"/>
    </source>
</evidence>
<dbReference type="Pfam" id="PF12804">
    <property type="entry name" value="NTP_transf_3"/>
    <property type="match status" value="1"/>
</dbReference>
<dbReference type="NCBIfam" id="TIGR01173">
    <property type="entry name" value="glmU"/>
    <property type="match status" value="1"/>
</dbReference>
<dbReference type="InterPro" id="IPR011004">
    <property type="entry name" value="Trimer_LpxA-like_sf"/>
</dbReference>
<dbReference type="GO" id="GO:0016020">
    <property type="term" value="C:membrane"/>
    <property type="evidence" value="ECO:0007669"/>
    <property type="project" value="GOC"/>
</dbReference>
<gene>
    <name evidence="17 20" type="primary">glmU</name>
    <name evidence="20" type="ORF">Aru02nite_12080</name>
</gene>
<proteinExistence type="inferred from homology"/>
<feature type="binding site" evidence="17">
    <location>
        <begin position="97"/>
        <end position="98"/>
    </location>
    <ligand>
        <name>UDP-N-acetyl-alpha-D-glucosamine</name>
        <dbReference type="ChEBI" id="CHEBI:57705"/>
    </ligand>
</feature>
<feature type="binding site" evidence="17">
    <location>
        <position position="247"/>
    </location>
    <ligand>
        <name>Mg(2+)</name>
        <dbReference type="ChEBI" id="CHEBI:18420"/>
    </ligand>
</feature>